<feature type="domain" description="F-box associated beta-propeller type 1" evidence="2">
    <location>
        <begin position="146"/>
        <end position="223"/>
    </location>
</feature>
<keyword evidence="3" id="KW-0436">Ligase</keyword>
<protein>
    <submittedName>
        <fullName evidence="3">Ubiquitin-protein ligase</fullName>
    </submittedName>
</protein>
<evidence type="ECO:0000259" key="2">
    <source>
        <dbReference type="Pfam" id="PF07734"/>
    </source>
</evidence>
<gene>
    <name evidence="3" type="ORF">COLO4_35478</name>
</gene>
<proteinExistence type="predicted"/>
<feature type="compositionally biased region" description="Polar residues" evidence="1">
    <location>
        <begin position="1"/>
        <end position="35"/>
    </location>
</feature>
<evidence type="ECO:0000313" key="3">
    <source>
        <dbReference type="EMBL" id="OMO57210.1"/>
    </source>
</evidence>
<comment type="caution">
    <text evidence="3">The sequence shown here is derived from an EMBL/GenBank/DDBJ whole genome shotgun (WGS) entry which is preliminary data.</text>
</comment>
<dbReference type="GO" id="GO:0016874">
    <property type="term" value="F:ligase activity"/>
    <property type="evidence" value="ECO:0007669"/>
    <property type="project" value="UniProtKB-KW"/>
</dbReference>
<accession>A0A1R3GGR7</accession>
<dbReference type="Proteomes" id="UP000187203">
    <property type="component" value="Unassembled WGS sequence"/>
</dbReference>
<feature type="region of interest" description="Disordered" evidence="1">
    <location>
        <begin position="1"/>
        <end position="40"/>
    </location>
</feature>
<dbReference type="OrthoDB" id="591557at2759"/>
<name>A0A1R3GGR7_9ROSI</name>
<sequence>MGQLVTLNSNSNRDSQHAITGKNSIGEQVENNSNGTNGGRLIDTVIEVGECSSSNDASPDQNNKRIGMSRTKLCCFACSSSTDASPKQNTQSHNRKVSLLTEPLESAAYEASNDDLEDIKSKLIREIRFSVAMKKTPDSDELVEGKLDLGESCNGLICTIFEHQGIFLWNLTIEEAKKLGKLNDFDLEGTFCYGFAYDSSTDDYKIVRAMASYETQVEVLALKSNI</sequence>
<keyword evidence="4" id="KW-1185">Reference proteome</keyword>
<reference evidence="4" key="1">
    <citation type="submission" date="2013-09" db="EMBL/GenBank/DDBJ databases">
        <title>Corchorus olitorius genome sequencing.</title>
        <authorList>
            <person name="Alam M."/>
            <person name="Haque M.S."/>
            <person name="Islam M.S."/>
            <person name="Emdad E.M."/>
            <person name="Islam M.M."/>
            <person name="Ahmed B."/>
            <person name="Halim A."/>
            <person name="Hossen Q.M.M."/>
            <person name="Hossain M.Z."/>
            <person name="Ahmed R."/>
            <person name="Khan M.M."/>
            <person name="Islam R."/>
            <person name="Rashid M.M."/>
            <person name="Khan S.A."/>
            <person name="Rahman M.S."/>
            <person name="Alam M."/>
            <person name="Yahiya A.S."/>
            <person name="Khan M.S."/>
            <person name="Azam M.S."/>
            <person name="Haque T."/>
            <person name="Lashkar M.Z.H."/>
            <person name="Akhand A.I."/>
            <person name="Morshed G."/>
            <person name="Roy S."/>
            <person name="Uddin K.S."/>
            <person name="Rabeya T."/>
            <person name="Hossain A.S."/>
            <person name="Chowdhury A."/>
            <person name="Snigdha A.R."/>
            <person name="Mortoza M.S."/>
            <person name="Matin S.A."/>
            <person name="Hoque S.M.E."/>
            <person name="Islam M.K."/>
            <person name="Roy D.K."/>
            <person name="Haider R."/>
            <person name="Moosa M.M."/>
            <person name="Elias S.M."/>
            <person name="Hasan A.M."/>
            <person name="Jahan S."/>
            <person name="Shafiuddin M."/>
            <person name="Mahmood N."/>
            <person name="Shommy N.S."/>
        </authorList>
    </citation>
    <scope>NUCLEOTIDE SEQUENCE [LARGE SCALE GENOMIC DNA]</scope>
    <source>
        <strain evidence="4">cv. O-4</strain>
    </source>
</reference>
<dbReference type="EMBL" id="AWUE01022620">
    <property type="protein sequence ID" value="OMO57210.1"/>
    <property type="molecule type" value="Genomic_DNA"/>
</dbReference>
<evidence type="ECO:0000256" key="1">
    <source>
        <dbReference type="SAM" id="MobiDB-lite"/>
    </source>
</evidence>
<organism evidence="3 4">
    <name type="scientific">Corchorus olitorius</name>
    <dbReference type="NCBI Taxonomy" id="93759"/>
    <lineage>
        <taxon>Eukaryota</taxon>
        <taxon>Viridiplantae</taxon>
        <taxon>Streptophyta</taxon>
        <taxon>Embryophyta</taxon>
        <taxon>Tracheophyta</taxon>
        <taxon>Spermatophyta</taxon>
        <taxon>Magnoliopsida</taxon>
        <taxon>eudicotyledons</taxon>
        <taxon>Gunneridae</taxon>
        <taxon>Pentapetalae</taxon>
        <taxon>rosids</taxon>
        <taxon>malvids</taxon>
        <taxon>Malvales</taxon>
        <taxon>Malvaceae</taxon>
        <taxon>Grewioideae</taxon>
        <taxon>Apeibeae</taxon>
        <taxon>Corchorus</taxon>
    </lineage>
</organism>
<dbReference type="AlphaFoldDB" id="A0A1R3GGR7"/>
<dbReference type="InterPro" id="IPR006527">
    <property type="entry name" value="F-box-assoc_dom_typ1"/>
</dbReference>
<evidence type="ECO:0000313" key="4">
    <source>
        <dbReference type="Proteomes" id="UP000187203"/>
    </source>
</evidence>
<dbReference type="Pfam" id="PF07734">
    <property type="entry name" value="FBA_1"/>
    <property type="match status" value="1"/>
</dbReference>